<name>A0ABR3MVE7_9TELE</name>
<gene>
    <name evidence="1" type="ORF">QQF64_033965</name>
</gene>
<comment type="caution">
    <text evidence="1">The sequence shown here is derived from an EMBL/GenBank/DDBJ whole genome shotgun (WGS) entry which is preliminary data.</text>
</comment>
<keyword evidence="2" id="KW-1185">Reference proteome</keyword>
<evidence type="ECO:0000313" key="1">
    <source>
        <dbReference type="EMBL" id="KAL1268602.1"/>
    </source>
</evidence>
<evidence type="ECO:0000313" key="2">
    <source>
        <dbReference type="Proteomes" id="UP001558613"/>
    </source>
</evidence>
<sequence>MSVTKLQVLRGQRNGCSEDVTDMILLLLSYFDEKEELLLHYVEETSLAKDAELENLPVTPFCVWNLLLFCMLAVDCKIVNDDITSFISAVCLMFGSYYCFNIHYPTELQCLNSCKEKRTKVVEKKNKKRFPVNPRVFTLI</sequence>
<accession>A0ABR3MVE7</accession>
<proteinExistence type="predicted"/>
<dbReference type="Proteomes" id="UP001558613">
    <property type="component" value="Unassembled WGS sequence"/>
</dbReference>
<reference evidence="1 2" key="1">
    <citation type="submission" date="2023-09" db="EMBL/GenBank/DDBJ databases">
        <authorList>
            <person name="Wang M."/>
        </authorList>
    </citation>
    <scope>NUCLEOTIDE SEQUENCE [LARGE SCALE GENOMIC DNA]</scope>
    <source>
        <strain evidence="1">GT-2023</strain>
        <tissue evidence="1">Liver</tissue>
    </source>
</reference>
<protein>
    <submittedName>
        <fullName evidence="1">Uncharacterized protein</fullName>
    </submittedName>
</protein>
<dbReference type="PANTHER" id="PTHR31025:SF30">
    <property type="entry name" value="SI:DKEY-15H8.17"/>
    <property type="match status" value="1"/>
</dbReference>
<dbReference type="PANTHER" id="PTHR31025">
    <property type="entry name" value="SI:CH211-196P9.1-RELATED"/>
    <property type="match status" value="1"/>
</dbReference>
<dbReference type="EMBL" id="JAYMGO010000009">
    <property type="protein sequence ID" value="KAL1268602.1"/>
    <property type="molecule type" value="Genomic_DNA"/>
</dbReference>
<organism evidence="1 2">
    <name type="scientific">Cirrhinus molitorella</name>
    <name type="common">mud carp</name>
    <dbReference type="NCBI Taxonomy" id="172907"/>
    <lineage>
        <taxon>Eukaryota</taxon>
        <taxon>Metazoa</taxon>
        <taxon>Chordata</taxon>
        <taxon>Craniata</taxon>
        <taxon>Vertebrata</taxon>
        <taxon>Euteleostomi</taxon>
        <taxon>Actinopterygii</taxon>
        <taxon>Neopterygii</taxon>
        <taxon>Teleostei</taxon>
        <taxon>Ostariophysi</taxon>
        <taxon>Cypriniformes</taxon>
        <taxon>Cyprinidae</taxon>
        <taxon>Labeoninae</taxon>
        <taxon>Labeonini</taxon>
        <taxon>Cirrhinus</taxon>
    </lineage>
</organism>